<evidence type="ECO:0000313" key="1">
    <source>
        <dbReference type="EMBL" id="KDR77322.1"/>
    </source>
</evidence>
<evidence type="ECO:0000313" key="2">
    <source>
        <dbReference type="Proteomes" id="UP000027222"/>
    </source>
</evidence>
<sequence>MVQLSSCELLGFPLTIFQRSIGNGKLFGVQESHSAAGVDPLPTEWFTPKSRIGTEDGKVYRITDDPDVNSLLSTYSRTRSTPRTIDIALLKDFVEECSDDIADHMAKIEEIKSSIYDSCSEIATLCCYIIEKEAEIEAARSVCAPIRSIPPEILDVIFKFCLPAGVTKLDVHMAPMVLCQVCKTWRDVVIRNPSLWNSIFFDIPNAADDRTVSKWRNLSTMISERTTGTLTSLEIRDHTSSLWSTVHQQTHLQLLQSLSLSFSNCRKLTLKFQASEWGNTLSKFTPTGTIFSNLDELAISLGSSISRAHTTWPQTVKLFENLPKLCGLSVDLPDSWRSFYLVLPYQQLTSLNYPLFLGEPHDIGSAVSHWAVLLRRCKNLRNLAVIGKHPRRFHSCLTQTPASELITLQHVNHLSITTQLRGNVDIILQSLHLPALVCLQFIAHPLRPICEIVCDTTKAPSLDLEGQYTCFTMPSFSPHLSSLTELCLIRVFIHDEDFIPLFGSTPCLRRLTLRNFKPVPNDRMIMDDRKFLELLSTTSCGSFLPNLSYLKLYYCGSHLGDGIECYTSMVKARIEMNSMVDVRSQESGSHFDFMLFFLRNGGRQVASSMVEAMAKLNIERRRLTFMHEVVGTYDGI</sequence>
<accession>A0A067T4P8</accession>
<dbReference type="InterPro" id="IPR032675">
    <property type="entry name" value="LRR_dom_sf"/>
</dbReference>
<keyword evidence="2" id="KW-1185">Reference proteome</keyword>
<dbReference type="HOGENOM" id="CLU_028620_0_0_1"/>
<dbReference type="OrthoDB" id="3357519at2759"/>
<dbReference type="Proteomes" id="UP000027222">
    <property type="component" value="Unassembled WGS sequence"/>
</dbReference>
<dbReference type="Gene3D" id="1.20.1280.50">
    <property type="match status" value="1"/>
</dbReference>
<proteinExistence type="predicted"/>
<dbReference type="InterPro" id="IPR036047">
    <property type="entry name" value="F-box-like_dom_sf"/>
</dbReference>
<dbReference type="Gene3D" id="3.80.10.10">
    <property type="entry name" value="Ribonuclease Inhibitor"/>
    <property type="match status" value="1"/>
</dbReference>
<protein>
    <submittedName>
        <fullName evidence="1">Uncharacterized protein</fullName>
    </submittedName>
</protein>
<dbReference type="STRING" id="685588.A0A067T4P8"/>
<gene>
    <name evidence="1" type="ORF">GALMADRAFT_246684</name>
</gene>
<dbReference type="SUPFAM" id="SSF52047">
    <property type="entry name" value="RNI-like"/>
    <property type="match status" value="1"/>
</dbReference>
<reference evidence="2" key="1">
    <citation type="journal article" date="2014" name="Proc. Natl. Acad. Sci. U.S.A.">
        <title>Extensive sampling of basidiomycete genomes demonstrates inadequacy of the white-rot/brown-rot paradigm for wood decay fungi.</title>
        <authorList>
            <person name="Riley R."/>
            <person name="Salamov A.A."/>
            <person name="Brown D.W."/>
            <person name="Nagy L.G."/>
            <person name="Floudas D."/>
            <person name="Held B.W."/>
            <person name="Levasseur A."/>
            <person name="Lombard V."/>
            <person name="Morin E."/>
            <person name="Otillar R."/>
            <person name="Lindquist E.A."/>
            <person name="Sun H."/>
            <person name="LaButti K.M."/>
            <person name="Schmutz J."/>
            <person name="Jabbour D."/>
            <person name="Luo H."/>
            <person name="Baker S.E."/>
            <person name="Pisabarro A.G."/>
            <person name="Walton J.D."/>
            <person name="Blanchette R.A."/>
            <person name="Henrissat B."/>
            <person name="Martin F."/>
            <person name="Cullen D."/>
            <person name="Hibbett D.S."/>
            <person name="Grigoriev I.V."/>
        </authorList>
    </citation>
    <scope>NUCLEOTIDE SEQUENCE [LARGE SCALE GENOMIC DNA]</scope>
    <source>
        <strain evidence="2">CBS 339.88</strain>
    </source>
</reference>
<dbReference type="SUPFAM" id="SSF81383">
    <property type="entry name" value="F-box domain"/>
    <property type="match status" value="1"/>
</dbReference>
<dbReference type="EMBL" id="KL142377">
    <property type="protein sequence ID" value="KDR77322.1"/>
    <property type="molecule type" value="Genomic_DNA"/>
</dbReference>
<name>A0A067T4P8_GALM3</name>
<dbReference type="AlphaFoldDB" id="A0A067T4P8"/>
<organism evidence="1 2">
    <name type="scientific">Galerina marginata (strain CBS 339.88)</name>
    <dbReference type="NCBI Taxonomy" id="685588"/>
    <lineage>
        <taxon>Eukaryota</taxon>
        <taxon>Fungi</taxon>
        <taxon>Dikarya</taxon>
        <taxon>Basidiomycota</taxon>
        <taxon>Agaricomycotina</taxon>
        <taxon>Agaricomycetes</taxon>
        <taxon>Agaricomycetidae</taxon>
        <taxon>Agaricales</taxon>
        <taxon>Agaricineae</taxon>
        <taxon>Strophariaceae</taxon>
        <taxon>Galerina</taxon>
    </lineage>
</organism>